<evidence type="ECO:0000256" key="6">
    <source>
        <dbReference type="ARBA" id="ARBA00012947"/>
    </source>
</evidence>
<comment type="subunit">
    <text evidence="4">Homotrimer.</text>
</comment>
<dbReference type="Pfam" id="PF03737">
    <property type="entry name" value="RraA-like"/>
    <property type="match status" value="1"/>
</dbReference>
<evidence type="ECO:0000313" key="15">
    <source>
        <dbReference type="Proteomes" id="UP000595823"/>
    </source>
</evidence>
<evidence type="ECO:0000256" key="8">
    <source>
        <dbReference type="ARBA" id="ARBA00025046"/>
    </source>
</evidence>
<feature type="binding site" evidence="13">
    <location>
        <begin position="95"/>
        <end position="98"/>
    </location>
    <ligand>
        <name>substrate</name>
    </ligand>
</feature>
<evidence type="ECO:0000256" key="7">
    <source>
        <dbReference type="ARBA" id="ARBA00016549"/>
    </source>
</evidence>
<protein>
    <recommendedName>
        <fullName evidence="7">Putative 4-hydroxy-4-methyl-2-oxoglutarate aldolase</fullName>
        <ecNumber evidence="6">4.1.1.112</ecNumber>
        <ecNumber evidence="5">4.1.3.17</ecNumber>
    </recommendedName>
    <alternativeName>
        <fullName evidence="11">Oxaloacetate decarboxylase</fullName>
    </alternativeName>
    <alternativeName>
        <fullName evidence="9">Regulator of ribonuclease activity homolog</fullName>
    </alternativeName>
    <alternativeName>
        <fullName evidence="10">RraA-like protein</fullName>
    </alternativeName>
</protein>
<dbReference type="PANTHER" id="PTHR33254:SF4">
    <property type="entry name" value="4-HYDROXY-4-METHYL-2-OXOGLUTARATE ALDOLASE 3-RELATED"/>
    <property type="match status" value="1"/>
</dbReference>
<evidence type="ECO:0000256" key="11">
    <source>
        <dbReference type="ARBA" id="ARBA00032305"/>
    </source>
</evidence>
<comment type="function">
    <text evidence="8">Catalyzes the aldol cleavage of 4-hydroxy-4-methyl-2-oxoglutarate (HMG) into 2 molecules of pyruvate. Also contains a secondary oxaloacetate (OAA) decarboxylase activity due to the common pyruvate enolate transition state formed following C-C bond cleavage in the retro-aldol and decarboxylation reactions.</text>
</comment>
<dbReference type="InterPro" id="IPR036704">
    <property type="entry name" value="RraA/RraA-like_sf"/>
</dbReference>
<dbReference type="GO" id="GO:0046872">
    <property type="term" value="F:metal ion binding"/>
    <property type="evidence" value="ECO:0007669"/>
    <property type="project" value="UniProtKB-KW"/>
</dbReference>
<feature type="binding site" evidence="13">
    <location>
        <position position="118"/>
    </location>
    <ligand>
        <name>Mg(2+)</name>
        <dbReference type="ChEBI" id="CHEBI:18420"/>
    </ligand>
</feature>
<name>A0A7T6Z6I3_9BACI</name>
<evidence type="ECO:0000313" key="14">
    <source>
        <dbReference type="EMBL" id="QQK77722.1"/>
    </source>
</evidence>
<evidence type="ECO:0000256" key="5">
    <source>
        <dbReference type="ARBA" id="ARBA00012213"/>
    </source>
</evidence>
<evidence type="ECO:0000256" key="4">
    <source>
        <dbReference type="ARBA" id="ARBA00011233"/>
    </source>
</evidence>
<dbReference type="SUPFAM" id="SSF89562">
    <property type="entry name" value="RraA-like"/>
    <property type="match status" value="1"/>
</dbReference>
<evidence type="ECO:0000256" key="3">
    <source>
        <dbReference type="ARBA" id="ARBA00008621"/>
    </source>
</evidence>
<comment type="cofactor">
    <cofactor evidence="13">
        <name>Mg(2+)</name>
        <dbReference type="ChEBI" id="CHEBI:18420"/>
    </cofactor>
</comment>
<dbReference type="AlphaFoldDB" id="A0A7T6Z6I3"/>
<proteinExistence type="inferred from homology"/>
<comment type="catalytic activity">
    <reaction evidence="12">
        <text>oxaloacetate + H(+) = pyruvate + CO2</text>
        <dbReference type="Rhea" id="RHEA:15641"/>
        <dbReference type="ChEBI" id="CHEBI:15361"/>
        <dbReference type="ChEBI" id="CHEBI:15378"/>
        <dbReference type="ChEBI" id="CHEBI:16452"/>
        <dbReference type="ChEBI" id="CHEBI:16526"/>
        <dbReference type="EC" id="4.1.1.112"/>
    </reaction>
</comment>
<dbReference type="Proteomes" id="UP000595823">
    <property type="component" value="Chromosome"/>
</dbReference>
<comment type="cofactor">
    <cofactor evidence="2">
        <name>a divalent metal cation</name>
        <dbReference type="ChEBI" id="CHEBI:60240"/>
    </cofactor>
</comment>
<evidence type="ECO:0000256" key="13">
    <source>
        <dbReference type="PIRSR" id="PIRSR605493-1"/>
    </source>
</evidence>
<comment type="similarity">
    <text evidence="3">Belongs to the class II aldolase/RraA-like family.</text>
</comment>
<evidence type="ECO:0000256" key="9">
    <source>
        <dbReference type="ARBA" id="ARBA00029596"/>
    </source>
</evidence>
<dbReference type="GO" id="GO:0008948">
    <property type="term" value="F:oxaloacetate decarboxylase activity"/>
    <property type="evidence" value="ECO:0007669"/>
    <property type="project" value="UniProtKB-EC"/>
</dbReference>
<keyword evidence="13" id="KW-0460">Magnesium</keyword>
<keyword evidence="13" id="KW-0479">Metal-binding</keyword>
<evidence type="ECO:0000256" key="12">
    <source>
        <dbReference type="ARBA" id="ARBA00047973"/>
    </source>
</evidence>
<dbReference type="CDD" id="cd16841">
    <property type="entry name" value="RraA_family"/>
    <property type="match status" value="1"/>
</dbReference>
<dbReference type="EC" id="4.1.3.17" evidence="5"/>
<dbReference type="GO" id="GO:0047443">
    <property type="term" value="F:4-hydroxy-4-methyl-2-oxoglutarate aldolase activity"/>
    <property type="evidence" value="ECO:0007669"/>
    <property type="project" value="UniProtKB-EC"/>
</dbReference>
<dbReference type="InterPro" id="IPR005493">
    <property type="entry name" value="RraA/RraA-like"/>
</dbReference>
<sequence length="228" mass="24530">MNKKRLELPELLSQQVIDKAKKLSSSLLADAMGERGAMHHSIKPVSNSMKTVGTAYTVELRVGDNLFLHEAIYQGGEGYVLIANGKGHTDSAYLGELMAGAAKAVGLEGLVIDGCVRDRNALEELGLPIFSIGYSPNGPYKDGPGELLSQIACGGAAVNPGDLILGDEDGVVVVPQDKIEDILLKAEKKLGYEEKRLATIANYVDDPASVQIEPDWLEEKMAGYYRNK</sequence>
<feature type="binding site" evidence="13">
    <location>
        <position position="117"/>
    </location>
    <ligand>
        <name>substrate</name>
    </ligand>
</feature>
<dbReference type="RefSeq" id="WP_200125341.1">
    <property type="nucleotide sequence ID" value="NZ_CP054705.1"/>
</dbReference>
<dbReference type="EMBL" id="CP054705">
    <property type="protein sequence ID" value="QQK77722.1"/>
    <property type="molecule type" value="Genomic_DNA"/>
</dbReference>
<evidence type="ECO:0000256" key="10">
    <source>
        <dbReference type="ARBA" id="ARBA00030169"/>
    </source>
</evidence>
<comment type="catalytic activity">
    <reaction evidence="1">
        <text>4-hydroxy-4-methyl-2-oxoglutarate = 2 pyruvate</text>
        <dbReference type="Rhea" id="RHEA:22748"/>
        <dbReference type="ChEBI" id="CHEBI:15361"/>
        <dbReference type="ChEBI" id="CHEBI:58276"/>
        <dbReference type="EC" id="4.1.3.17"/>
    </reaction>
</comment>
<evidence type="ECO:0000256" key="1">
    <source>
        <dbReference type="ARBA" id="ARBA00001342"/>
    </source>
</evidence>
<dbReference type="Gene3D" id="3.50.30.40">
    <property type="entry name" value="Ribonuclease E inhibitor RraA/RraA-like"/>
    <property type="match status" value="1"/>
</dbReference>
<dbReference type="KEGG" id="scia:HUG15_20470"/>
<evidence type="ECO:0000256" key="2">
    <source>
        <dbReference type="ARBA" id="ARBA00001968"/>
    </source>
</evidence>
<gene>
    <name evidence="14" type="ORF">HUG15_20470</name>
</gene>
<keyword evidence="15" id="KW-1185">Reference proteome</keyword>
<dbReference type="PANTHER" id="PTHR33254">
    <property type="entry name" value="4-HYDROXY-4-METHYL-2-OXOGLUTARATE ALDOLASE 3-RELATED"/>
    <property type="match status" value="1"/>
</dbReference>
<accession>A0A7T6Z6I3</accession>
<dbReference type="EC" id="4.1.1.112" evidence="6"/>
<reference evidence="14 15" key="1">
    <citation type="submission" date="2020-06" db="EMBL/GenBank/DDBJ databases">
        <title>Genomic analysis of Salicibibacter sp. NKC5-3.</title>
        <authorList>
            <person name="Oh Y.J."/>
        </authorList>
    </citation>
    <scope>NUCLEOTIDE SEQUENCE [LARGE SCALE GENOMIC DNA]</scope>
    <source>
        <strain evidence="14 15">NKC5-3</strain>
    </source>
</reference>
<organism evidence="14 15">
    <name type="scientific">Salicibibacter cibarius</name>
    <dbReference type="NCBI Taxonomy" id="2743000"/>
    <lineage>
        <taxon>Bacteria</taxon>
        <taxon>Bacillati</taxon>
        <taxon>Bacillota</taxon>
        <taxon>Bacilli</taxon>
        <taxon>Bacillales</taxon>
        <taxon>Bacillaceae</taxon>
        <taxon>Salicibibacter</taxon>
    </lineage>
</organism>